<evidence type="ECO:0000313" key="9">
    <source>
        <dbReference type="Proteomes" id="UP001205105"/>
    </source>
</evidence>
<sequence>MADTVRYLLEEMVPELEALEQRGYFSRQEIKAVVQKRQDFEYALKRKAAVREDYLRYIDYEERLEELRASRRASRSISGKAGLAEYCIVRRTHFIYERATRKFRGDLDLWSRWLRFCQRTRSSKQMSKVLTKALQLHSGCAALWTYAAAWEFESNLNAAAARALMQRGLRMCKHAPQLWHEYFRLELLYALRLRERRRVLGIGAGDDDGMALDADAEEGEGGDEAAAAVAAVLNGAVAQVVYRNAIAAFPDSVPFRAKFLEILAPLHFPGRVSLKQQVAALDAMAAGGSGSGEEGRQRREAAEWLRQRTQEAFEEAAADGLLTEALRLDGIAFFLHCGDAHAAAAAARAGTQALPQSAALWQQLLALEAVLAAEQLGGSSSPAGRQQGSEGSEDSSDDEELPLTPAAGAASLAATAATATQHSSGAAQKRLEETALAALQAVPAADAMPVWLAAVEVLCAGSCSLQALAQQLVQSAMRQARGPVEGGLGTVAAVMLAALHRAGGIAAARALYRVLLPLPPPGGDFFRALLRLEAEEQAAAAAGSVAAQPAGSKAAAVEPLSDKQLGELFEAATDAYGAEDAQLWLQYADWRASRDGPAAGGAAAVYWKARKMLRRPEEFEAAYHLRYKLQPVGMA</sequence>
<proteinExistence type="inferred from homology"/>
<gene>
    <name evidence="8" type="ORF">COHA_008015</name>
</gene>
<comment type="caution">
    <text evidence="8">The sequence shown here is derived from an EMBL/GenBank/DDBJ whole genome shotgun (WGS) entry which is preliminary data.</text>
</comment>
<keyword evidence="9" id="KW-1185">Reference proteome</keyword>
<dbReference type="PANTHER" id="PTHR23271">
    <property type="entry name" value="HEPATOCELLULAR CARCINOMA-ASSOCIATED ANTIGEN 66"/>
    <property type="match status" value="1"/>
</dbReference>
<dbReference type="InterPro" id="IPR011990">
    <property type="entry name" value="TPR-like_helical_dom_sf"/>
</dbReference>
<comment type="subcellular location">
    <subcellularLocation>
        <location evidence="1">Nucleus</location>
        <location evidence="1">Nucleolus</location>
    </subcellularLocation>
</comment>
<evidence type="ECO:0000313" key="8">
    <source>
        <dbReference type="EMBL" id="KAI7838167.1"/>
    </source>
</evidence>
<keyword evidence="5" id="KW-0539">Nucleus</keyword>
<evidence type="ECO:0000256" key="4">
    <source>
        <dbReference type="ARBA" id="ARBA00022737"/>
    </source>
</evidence>
<dbReference type="GO" id="GO:0032040">
    <property type="term" value="C:small-subunit processome"/>
    <property type="evidence" value="ECO:0007669"/>
    <property type="project" value="TreeGrafter"/>
</dbReference>
<feature type="compositionally biased region" description="Acidic residues" evidence="6">
    <location>
        <begin position="391"/>
        <end position="401"/>
    </location>
</feature>
<dbReference type="GO" id="GO:0030515">
    <property type="term" value="F:snoRNA binding"/>
    <property type="evidence" value="ECO:0007669"/>
    <property type="project" value="InterPro"/>
</dbReference>
<dbReference type="SUPFAM" id="SSF48452">
    <property type="entry name" value="TPR-like"/>
    <property type="match status" value="1"/>
</dbReference>
<dbReference type="GO" id="GO:0000462">
    <property type="term" value="P:maturation of SSU-rRNA from tricistronic rRNA transcript (SSU-rRNA, 5.8S rRNA, LSU-rRNA)"/>
    <property type="evidence" value="ECO:0007669"/>
    <property type="project" value="InterPro"/>
</dbReference>
<name>A0AAD5DI72_9CHLO</name>
<dbReference type="PANTHER" id="PTHR23271:SF1">
    <property type="entry name" value="U3 SMALL NUCLEOLAR RNA-ASSOCIATED PROTEIN 6 HOMOLOG"/>
    <property type="match status" value="1"/>
</dbReference>
<dbReference type="Pfam" id="PF08640">
    <property type="entry name" value="U3_assoc_6"/>
    <property type="match status" value="1"/>
</dbReference>
<dbReference type="EMBL" id="JADXDR010000134">
    <property type="protein sequence ID" value="KAI7838167.1"/>
    <property type="molecule type" value="Genomic_DNA"/>
</dbReference>
<feature type="compositionally biased region" description="Polar residues" evidence="6">
    <location>
        <begin position="378"/>
        <end position="387"/>
    </location>
</feature>
<evidence type="ECO:0000256" key="1">
    <source>
        <dbReference type="ARBA" id="ARBA00004604"/>
    </source>
</evidence>
<dbReference type="InterPro" id="IPR055347">
    <property type="entry name" value="UTP6_N"/>
</dbReference>
<keyword evidence="3" id="KW-0698">rRNA processing</keyword>
<dbReference type="Proteomes" id="UP001205105">
    <property type="component" value="Unassembled WGS sequence"/>
</dbReference>
<keyword evidence="4" id="KW-0677">Repeat</keyword>
<dbReference type="Gene3D" id="1.25.40.10">
    <property type="entry name" value="Tetratricopeptide repeat domain"/>
    <property type="match status" value="1"/>
</dbReference>
<reference evidence="8" key="1">
    <citation type="submission" date="2020-11" db="EMBL/GenBank/DDBJ databases">
        <title>Chlorella ohadii genome sequencing and assembly.</title>
        <authorList>
            <person name="Murik O."/>
            <person name="Treves H."/>
            <person name="Kedem I."/>
            <person name="Shotland Y."/>
            <person name="Kaplan A."/>
        </authorList>
    </citation>
    <scope>NUCLEOTIDE SEQUENCE</scope>
    <source>
        <strain evidence="8">1</strain>
    </source>
</reference>
<dbReference type="GO" id="GO:0034388">
    <property type="term" value="C:Pwp2p-containing subcomplex of 90S preribosome"/>
    <property type="evidence" value="ECO:0007669"/>
    <property type="project" value="TreeGrafter"/>
</dbReference>
<organism evidence="8 9">
    <name type="scientific">Chlorella ohadii</name>
    <dbReference type="NCBI Taxonomy" id="2649997"/>
    <lineage>
        <taxon>Eukaryota</taxon>
        <taxon>Viridiplantae</taxon>
        <taxon>Chlorophyta</taxon>
        <taxon>core chlorophytes</taxon>
        <taxon>Trebouxiophyceae</taxon>
        <taxon>Chlorellales</taxon>
        <taxon>Chlorellaceae</taxon>
        <taxon>Chlorella clade</taxon>
        <taxon>Chlorella</taxon>
    </lineage>
</organism>
<dbReference type="SMART" id="SM00386">
    <property type="entry name" value="HAT"/>
    <property type="match status" value="6"/>
</dbReference>
<evidence type="ECO:0000256" key="6">
    <source>
        <dbReference type="SAM" id="MobiDB-lite"/>
    </source>
</evidence>
<accession>A0AAD5DI72</accession>
<dbReference type="InterPro" id="IPR013949">
    <property type="entry name" value="Utp6"/>
</dbReference>
<dbReference type="InterPro" id="IPR003107">
    <property type="entry name" value="HAT"/>
</dbReference>
<evidence type="ECO:0000256" key="2">
    <source>
        <dbReference type="ARBA" id="ARBA00010734"/>
    </source>
</evidence>
<comment type="similarity">
    <text evidence="2">Belongs to the UTP6 family.</text>
</comment>
<feature type="domain" description="U3 small nucleolar RNA-associated protein 6 N-terminal" evidence="7">
    <location>
        <begin position="9"/>
        <end position="91"/>
    </location>
</feature>
<evidence type="ECO:0000256" key="3">
    <source>
        <dbReference type="ARBA" id="ARBA00022552"/>
    </source>
</evidence>
<protein>
    <recommendedName>
        <fullName evidence="7">U3 small nucleolar RNA-associated protein 6 N-terminal domain-containing protein</fullName>
    </recommendedName>
</protein>
<dbReference type="AlphaFoldDB" id="A0AAD5DI72"/>
<evidence type="ECO:0000259" key="7">
    <source>
        <dbReference type="Pfam" id="PF08640"/>
    </source>
</evidence>
<feature type="region of interest" description="Disordered" evidence="6">
    <location>
        <begin position="378"/>
        <end position="402"/>
    </location>
</feature>
<evidence type="ECO:0000256" key="5">
    <source>
        <dbReference type="ARBA" id="ARBA00023242"/>
    </source>
</evidence>